<organism evidence="2 3">
    <name type="scientific">Spirodela intermedia</name>
    <name type="common">Intermediate duckweed</name>
    <dbReference type="NCBI Taxonomy" id="51605"/>
    <lineage>
        <taxon>Eukaryota</taxon>
        <taxon>Viridiplantae</taxon>
        <taxon>Streptophyta</taxon>
        <taxon>Embryophyta</taxon>
        <taxon>Tracheophyta</taxon>
        <taxon>Spermatophyta</taxon>
        <taxon>Magnoliopsida</taxon>
        <taxon>Liliopsida</taxon>
        <taxon>Araceae</taxon>
        <taxon>Lemnoideae</taxon>
        <taxon>Spirodela</taxon>
    </lineage>
</organism>
<protein>
    <recommendedName>
        <fullName evidence="1">SAP domain-containing protein</fullName>
    </recommendedName>
</protein>
<dbReference type="InterPro" id="IPR003034">
    <property type="entry name" value="SAP_dom"/>
</dbReference>
<evidence type="ECO:0000313" key="2">
    <source>
        <dbReference type="EMBL" id="CAA6675050.1"/>
    </source>
</evidence>
<sequence length="96" mass="11227">MSEKLEVEELRAQLELRGLESTGIKRTLVSTHLILFSHSCTVPSKLDAALSKEKRKYPGRRCSRNLRWDRIFLSRSCTRSQEEDKFTRVDFVEKVV</sequence>
<comment type="caution">
    <text evidence="2">The sequence shown here is derived from an EMBL/GenBank/DDBJ whole genome shotgun (WGS) entry which is preliminary data.</text>
</comment>
<feature type="domain" description="SAP" evidence="1">
    <location>
        <begin position="2"/>
        <end position="36"/>
    </location>
</feature>
<evidence type="ECO:0000259" key="1">
    <source>
        <dbReference type="PROSITE" id="PS50800"/>
    </source>
</evidence>
<dbReference type="PROSITE" id="PS50800">
    <property type="entry name" value="SAP"/>
    <property type="match status" value="1"/>
</dbReference>
<accession>A0ABN7EAW7</accession>
<name>A0ABN7EAW7_SPIIN</name>
<reference evidence="3" key="1">
    <citation type="journal article" date="2020" name="Sci. Rep.">
        <title>Chromosome-scale genome assembly for the duckweed Spirodela intermedia, integrating cytogenetic maps, PacBio and Oxford Nanopore libraries.</title>
        <authorList>
            <person name="Hoang P.T.N."/>
            <person name="Fiebig A."/>
            <person name="Novak P."/>
            <person name="Macas J."/>
            <person name="Cao H.X."/>
            <person name="Stepanenko A."/>
            <person name="Chen G."/>
            <person name="Borisjuk N."/>
            <person name="Scholz U."/>
            <person name="Schubert I."/>
        </authorList>
    </citation>
    <scope>NUCLEOTIDE SEQUENCE [LARGE SCALE GENOMIC DNA]</scope>
</reference>
<keyword evidence="3" id="KW-1185">Reference proteome</keyword>
<evidence type="ECO:0000313" key="3">
    <source>
        <dbReference type="Proteomes" id="UP001189122"/>
    </source>
</evidence>
<dbReference type="Proteomes" id="UP001189122">
    <property type="component" value="Unassembled WGS sequence"/>
</dbReference>
<gene>
    <name evidence="2" type="ORF">SI7747_UN021392</name>
</gene>
<dbReference type="EMBL" id="CACRZD030000207">
    <property type="protein sequence ID" value="CAA6675050.1"/>
    <property type="molecule type" value="Genomic_DNA"/>
</dbReference>
<proteinExistence type="predicted"/>